<dbReference type="InterPro" id="IPR006680">
    <property type="entry name" value="Amidohydro-rel"/>
</dbReference>
<dbReference type="InterPro" id="IPR050287">
    <property type="entry name" value="MTA/SAH_deaminase"/>
</dbReference>
<dbReference type="GO" id="GO:0046872">
    <property type="term" value="F:metal ion binding"/>
    <property type="evidence" value="ECO:0007669"/>
    <property type="project" value="UniProtKB-KW"/>
</dbReference>
<dbReference type="Pfam" id="PF01979">
    <property type="entry name" value="Amidohydro_1"/>
    <property type="match status" value="1"/>
</dbReference>
<evidence type="ECO:0000313" key="5">
    <source>
        <dbReference type="EMBL" id="OSX58403.1"/>
    </source>
</evidence>
<keyword evidence="3" id="KW-0862">Zinc</keyword>
<dbReference type="SUPFAM" id="SSF51338">
    <property type="entry name" value="Composite domain of metallo-dependent hydrolases"/>
    <property type="match status" value="2"/>
</dbReference>
<keyword evidence="6" id="KW-1185">Reference proteome</keyword>
<name>A0A1X6MQJ2_9APHY</name>
<protein>
    <recommendedName>
        <fullName evidence="4">Amidohydrolase-related domain-containing protein</fullName>
    </recommendedName>
</protein>
<evidence type="ECO:0000256" key="2">
    <source>
        <dbReference type="ARBA" id="ARBA00022801"/>
    </source>
</evidence>
<reference evidence="5 6" key="1">
    <citation type="submission" date="2017-04" db="EMBL/GenBank/DDBJ databases">
        <title>Genome Sequence of the Model Brown-Rot Fungus Postia placenta SB12.</title>
        <authorList>
            <consortium name="DOE Joint Genome Institute"/>
            <person name="Gaskell J."/>
            <person name="Kersten P."/>
            <person name="Larrondo L.F."/>
            <person name="Canessa P."/>
            <person name="Martinez D."/>
            <person name="Hibbett D."/>
            <person name="Schmoll M."/>
            <person name="Kubicek C.P."/>
            <person name="Martinez A.T."/>
            <person name="Yadav J."/>
            <person name="Master E."/>
            <person name="Magnuson J.K."/>
            <person name="James T."/>
            <person name="Yaver D."/>
            <person name="Berka R."/>
            <person name="Labutti K."/>
            <person name="Lipzen A."/>
            <person name="Aerts A."/>
            <person name="Barry K."/>
            <person name="Henrissat B."/>
            <person name="Blanchette R."/>
            <person name="Grigoriev I."/>
            <person name="Cullen D."/>
        </authorList>
    </citation>
    <scope>NUCLEOTIDE SEQUENCE [LARGE SCALE GENOMIC DNA]</scope>
    <source>
        <strain evidence="5 6">MAD-698-R-SB12</strain>
    </source>
</reference>
<evidence type="ECO:0000256" key="3">
    <source>
        <dbReference type="ARBA" id="ARBA00022833"/>
    </source>
</evidence>
<dbReference type="PANTHER" id="PTHR43794:SF11">
    <property type="entry name" value="AMIDOHYDROLASE-RELATED DOMAIN-CONTAINING PROTEIN"/>
    <property type="match status" value="1"/>
</dbReference>
<dbReference type="PANTHER" id="PTHR43794">
    <property type="entry name" value="AMINOHYDROLASE SSNA-RELATED"/>
    <property type="match status" value="1"/>
</dbReference>
<dbReference type="GO" id="GO:0016814">
    <property type="term" value="F:hydrolase activity, acting on carbon-nitrogen (but not peptide) bonds, in cyclic amidines"/>
    <property type="evidence" value="ECO:0007669"/>
    <property type="project" value="UniProtKB-ARBA"/>
</dbReference>
<dbReference type="EMBL" id="KZ110605">
    <property type="protein sequence ID" value="OSX58403.1"/>
    <property type="molecule type" value="Genomic_DNA"/>
</dbReference>
<evidence type="ECO:0000256" key="1">
    <source>
        <dbReference type="ARBA" id="ARBA00022723"/>
    </source>
</evidence>
<dbReference type="OrthoDB" id="194468at2759"/>
<dbReference type="SUPFAM" id="SSF51556">
    <property type="entry name" value="Metallo-dependent hydrolases"/>
    <property type="match status" value="1"/>
</dbReference>
<dbReference type="RefSeq" id="XP_024335197.1">
    <property type="nucleotide sequence ID" value="XM_024486791.1"/>
</dbReference>
<dbReference type="CDD" id="cd01298">
    <property type="entry name" value="ATZ_TRZ_like"/>
    <property type="match status" value="1"/>
</dbReference>
<dbReference type="AlphaFoldDB" id="A0A1X6MQJ2"/>
<dbReference type="Gene3D" id="2.30.40.10">
    <property type="entry name" value="Urease, subunit C, domain 1"/>
    <property type="match status" value="1"/>
</dbReference>
<dbReference type="FunFam" id="3.20.20.140:FF:000014">
    <property type="entry name" value="5-methylthioadenosine/S-adenosylhomocysteine deaminase"/>
    <property type="match status" value="1"/>
</dbReference>
<evidence type="ECO:0000259" key="4">
    <source>
        <dbReference type="Pfam" id="PF01979"/>
    </source>
</evidence>
<dbReference type="Proteomes" id="UP000194127">
    <property type="component" value="Unassembled WGS sequence"/>
</dbReference>
<dbReference type="InterPro" id="IPR011059">
    <property type="entry name" value="Metal-dep_hydrolase_composite"/>
</dbReference>
<dbReference type="InterPro" id="IPR032466">
    <property type="entry name" value="Metal_Hydrolase"/>
</dbReference>
<accession>A0A1X6MQJ2</accession>
<evidence type="ECO:0000313" key="6">
    <source>
        <dbReference type="Proteomes" id="UP000194127"/>
    </source>
</evidence>
<feature type="domain" description="Amidohydrolase-related" evidence="4">
    <location>
        <begin position="55"/>
        <end position="420"/>
    </location>
</feature>
<gene>
    <name evidence="5" type="ORF">POSPLADRAFT_1153934</name>
</gene>
<dbReference type="STRING" id="670580.A0A1X6MQJ2"/>
<keyword evidence="2" id="KW-0378">Hydrolase</keyword>
<dbReference type="GO" id="GO:0019239">
    <property type="term" value="F:deaminase activity"/>
    <property type="evidence" value="ECO:0007669"/>
    <property type="project" value="UniProtKB-ARBA"/>
</dbReference>
<dbReference type="Gene3D" id="3.20.20.140">
    <property type="entry name" value="Metal-dependent hydrolases"/>
    <property type="match status" value="1"/>
</dbReference>
<organism evidence="5 6">
    <name type="scientific">Postia placenta MAD-698-R-SB12</name>
    <dbReference type="NCBI Taxonomy" id="670580"/>
    <lineage>
        <taxon>Eukaryota</taxon>
        <taxon>Fungi</taxon>
        <taxon>Dikarya</taxon>
        <taxon>Basidiomycota</taxon>
        <taxon>Agaricomycotina</taxon>
        <taxon>Agaricomycetes</taxon>
        <taxon>Polyporales</taxon>
        <taxon>Adustoporiaceae</taxon>
        <taxon>Rhodonia</taxon>
    </lineage>
</organism>
<dbReference type="GeneID" id="36331740"/>
<proteinExistence type="predicted"/>
<keyword evidence="1" id="KW-0479">Metal-binding</keyword>
<sequence length="462" mass="50131">MLYTHATIITVSSSREILLDGAILVQGSSIVAIEKTGMLLAQYPNEPTTDLTDRIVIPGLVNAHMHCAQTLLRGTGDDLELVHWLCERIWPLQGNFTPEDGEAAARGCVVEMLRGGTTCFLESMFADRYGFDGLCRAVEQSGIRGCLGKIVMDMPTYAQDPKWAMHPGLVETRDASLGGAIDMWEKWDGKADGRIRVWFGARTPGGVSDELYKEMTALSRTKGIPITMHCAEVLADRDFFASRGDTPSSYCDSVGLLGPRTVLVHMVHLDDDDIAAVAASGTHVVHCPTSNAKLASGICRLPELLRSGANVALGTDGAPCNNTNDLLQELKLAGIIHKARTLDPTVISAETVLEMATINGARALGLDDRIGSLEVGKKADFVAIDTRKVSMQPWFNPVSAVVYVATGKDVELVVVDGKEVVRGGKVLTMDEEAVWRELRVRAAEVVQRAGLKDKIKSRWHVR</sequence>